<evidence type="ECO:0008006" key="3">
    <source>
        <dbReference type="Google" id="ProtNLM"/>
    </source>
</evidence>
<dbReference type="STRING" id="1193518.BN13_910007"/>
<evidence type="ECO:0000313" key="2">
    <source>
        <dbReference type="Proteomes" id="UP000035720"/>
    </source>
</evidence>
<sequence length="73" mass="7623">MEVKIGIANSARDITIEPEISGLQVEEAVKQAIADGGSLRLEDARGRVVIVPVASLAFVDIGESSRSRVGFGA</sequence>
<dbReference type="AlphaFoldDB" id="A0A077MCE9"/>
<dbReference type="EMBL" id="CAJC01000207">
    <property type="protein sequence ID" value="CCI54976.1"/>
    <property type="molecule type" value="Genomic_DNA"/>
</dbReference>
<comment type="caution">
    <text evidence="1">The sequence shown here is derived from an EMBL/GenBank/DDBJ whole genome shotgun (WGS) entry which is preliminary data.</text>
</comment>
<dbReference type="Pfam" id="PF11305">
    <property type="entry name" value="DUF3107"/>
    <property type="match status" value="1"/>
</dbReference>
<dbReference type="Proteomes" id="UP000035720">
    <property type="component" value="Unassembled WGS sequence"/>
</dbReference>
<dbReference type="RefSeq" id="WP_048547681.1">
    <property type="nucleotide sequence ID" value="NZ_HF571038.1"/>
</dbReference>
<protein>
    <recommendedName>
        <fullName evidence="3">ATP-binding protein</fullName>
    </recommendedName>
</protein>
<keyword evidence="2" id="KW-1185">Reference proteome</keyword>
<proteinExistence type="predicted"/>
<dbReference type="OrthoDB" id="3268468at2"/>
<accession>A0A077MCE9</accession>
<dbReference type="InterPro" id="IPR021456">
    <property type="entry name" value="DUF3107"/>
</dbReference>
<evidence type="ECO:0000313" key="1">
    <source>
        <dbReference type="EMBL" id="CCI54976.1"/>
    </source>
</evidence>
<reference evidence="1 2" key="1">
    <citation type="journal article" date="2013" name="ISME J.">
        <title>A metabolic model for members of the genus Tetrasphaera involved in enhanced biological phosphorus removal.</title>
        <authorList>
            <person name="Kristiansen R."/>
            <person name="Nguyen H.T.T."/>
            <person name="Saunders A.M."/>
            <person name="Nielsen J.L."/>
            <person name="Wimmer R."/>
            <person name="Le V.Q."/>
            <person name="McIlroy S.J."/>
            <person name="Petrovski S."/>
            <person name="Seviour R.J."/>
            <person name="Calteau A."/>
            <person name="Nielsen K.L."/>
            <person name="Nielsen P.H."/>
        </authorList>
    </citation>
    <scope>NUCLEOTIDE SEQUENCE [LARGE SCALE GENOMIC DNA]</scope>
    <source>
        <strain evidence="1 2">Ben 74</strain>
    </source>
</reference>
<gene>
    <name evidence="1" type="ORF">BN13_910007</name>
</gene>
<name>A0A077MCE9_9MICO</name>
<organism evidence="1 2">
    <name type="scientific">Nostocoides jenkinsii Ben 74</name>
    <dbReference type="NCBI Taxonomy" id="1193518"/>
    <lineage>
        <taxon>Bacteria</taxon>
        <taxon>Bacillati</taxon>
        <taxon>Actinomycetota</taxon>
        <taxon>Actinomycetes</taxon>
        <taxon>Micrococcales</taxon>
        <taxon>Intrasporangiaceae</taxon>
        <taxon>Nostocoides</taxon>
    </lineage>
</organism>